<dbReference type="OrthoDB" id="9812769at2"/>
<dbReference type="Gene3D" id="1.10.287.80">
    <property type="entry name" value="ATP synthase, gamma subunit, helix hairpin domain"/>
    <property type="match status" value="2"/>
</dbReference>
<dbReference type="InterPro" id="IPR035968">
    <property type="entry name" value="ATP_synth_F1_ATPase_gsu"/>
</dbReference>
<evidence type="ECO:0000256" key="13">
    <source>
        <dbReference type="SAM" id="MobiDB-lite"/>
    </source>
</evidence>
<comment type="subunit">
    <text evidence="11">F-type ATPases have 2 components, CF(1) - the catalytic core - and CF(0) - the membrane proton channel. CF(1) has five subunits: alpha(3), beta(3), gamma(1), delta(1), epsilon(1). CF(0) has three main subunits: a, b and c.</text>
</comment>
<comment type="function">
    <text evidence="1 11">Produces ATP from ADP in the presence of a proton gradient across the membrane. The gamma chain is believed to be important in regulating ATPase activity and the flow of protons through the CF(0) complex.</text>
</comment>
<dbReference type="Pfam" id="PF00231">
    <property type="entry name" value="ATP-synt"/>
    <property type="match status" value="1"/>
</dbReference>
<dbReference type="HAMAP" id="MF_00815">
    <property type="entry name" value="ATP_synth_gamma_bact"/>
    <property type="match status" value="1"/>
</dbReference>
<dbReference type="GO" id="GO:0046933">
    <property type="term" value="F:proton-transporting ATP synthase activity, rotational mechanism"/>
    <property type="evidence" value="ECO:0007669"/>
    <property type="project" value="UniProtKB-UniRule"/>
</dbReference>
<evidence type="ECO:0000256" key="1">
    <source>
        <dbReference type="ARBA" id="ARBA00003456"/>
    </source>
</evidence>
<reference evidence="14 15" key="1">
    <citation type="journal article" date="2018" name="Front. Microbiol.">
        <title>Hydrolytic Capabilities as a Key to Environmental Success: Chitinolytic and Cellulolytic Acidobacteria From Acidic Sub-arctic Soils and Boreal Peatlands.</title>
        <authorList>
            <person name="Belova S.E."/>
            <person name="Ravin N.V."/>
            <person name="Pankratov T.A."/>
            <person name="Rakitin A.L."/>
            <person name="Ivanova A.A."/>
            <person name="Beletsky A.V."/>
            <person name="Mardanov A.V."/>
            <person name="Sinninghe Damste J.S."/>
            <person name="Dedysh S.N."/>
        </authorList>
    </citation>
    <scope>NUCLEOTIDE SEQUENCE [LARGE SCALE GENOMIC DNA]</scope>
    <source>
        <strain evidence="14 15">SBC82</strain>
    </source>
</reference>
<protein>
    <recommendedName>
        <fullName evidence="11">ATP synthase gamma chain</fullName>
    </recommendedName>
    <alternativeName>
        <fullName evidence="11">ATP synthase F1 sector gamma subunit</fullName>
    </alternativeName>
    <alternativeName>
        <fullName evidence="11">F-ATPase gamma subunit</fullName>
    </alternativeName>
</protein>
<dbReference type="GO" id="GO:0005886">
    <property type="term" value="C:plasma membrane"/>
    <property type="evidence" value="ECO:0007669"/>
    <property type="project" value="UniProtKB-SubCell"/>
</dbReference>
<accession>A0A2Z5FY21</accession>
<comment type="subcellular location">
    <subcellularLocation>
        <location evidence="11">Cell membrane</location>
        <topology evidence="11">Peripheral membrane protein</topology>
    </subcellularLocation>
    <subcellularLocation>
        <location evidence="2">Membrane</location>
        <topology evidence="2">Peripheral membrane protein</topology>
    </subcellularLocation>
    <subcellularLocation>
        <location evidence="10">Thylakoid</location>
    </subcellularLocation>
</comment>
<proteinExistence type="inferred from homology"/>
<organism evidence="14 15">
    <name type="scientific">Acidisarcina polymorpha</name>
    <dbReference type="NCBI Taxonomy" id="2211140"/>
    <lineage>
        <taxon>Bacteria</taxon>
        <taxon>Pseudomonadati</taxon>
        <taxon>Acidobacteriota</taxon>
        <taxon>Terriglobia</taxon>
        <taxon>Terriglobales</taxon>
        <taxon>Acidobacteriaceae</taxon>
        <taxon>Acidisarcina</taxon>
    </lineage>
</organism>
<evidence type="ECO:0000256" key="7">
    <source>
        <dbReference type="ARBA" id="ARBA00023136"/>
    </source>
</evidence>
<dbReference type="InterPro" id="IPR023632">
    <property type="entry name" value="ATP_synth_F1_gsu_CS"/>
</dbReference>
<evidence type="ECO:0000256" key="12">
    <source>
        <dbReference type="SAM" id="Coils"/>
    </source>
</evidence>
<dbReference type="RefSeq" id="WP_114206814.1">
    <property type="nucleotide sequence ID" value="NZ_CP030840.1"/>
</dbReference>
<dbReference type="GO" id="GO:0005524">
    <property type="term" value="F:ATP binding"/>
    <property type="evidence" value="ECO:0007669"/>
    <property type="project" value="UniProtKB-UniRule"/>
</dbReference>
<comment type="similarity">
    <text evidence="3 11">Belongs to the ATPase gamma chain family.</text>
</comment>
<evidence type="ECO:0000256" key="11">
    <source>
        <dbReference type="HAMAP-Rule" id="MF_00815"/>
    </source>
</evidence>
<dbReference type="SUPFAM" id="SSF52943">
    <property type="entry name" value="ATP synthase (F1-ATPase), gamma subunit"/>
    <property type="match status" value="2"/>
</dbReference>
<name>A0A2Z5FY21_9BACT</name>
<dbReference type="Proteomes" id="UP000253606">
    <property type="component" value="Chromosome"/>
</dbReference>
<dbReference type="CDD" id="cd12151">
    <property type="entry name" value="F1-ATPase_gamma"/>
    <property type="match status" value="1"/>
</dbReference>
<keyword evidence="9 11" id="KW-0066">ATP synthesis</keyword>
<feature type="region of interest" description="Disordered" evidence="13">
    <location>
        <begin position="146"/>
        <end position="180"/>
    </location>
</feature>
<dbReference type="GO" id="GO:0009579">
    <property type="term" value="C:thylakoid"/>
    <property type="evidence" value="ECO:0007669"/>
    <property type="project" value="UniProtKB-SubCell"/>
</dbReference>
<evidence type="ECO:0000256" key="9">
    <source>
        <dbReference type="ARBA" id="ARBA00023310"/>
    </source>
</evidence>
<dbReference type="InterPro" id="IPR000131">
    <property type="entry name" value="ATP_synth_F1_gsu"/>
</dbReference>
<dbReference type="EMBL" id="CP030840">
    <property type="protein sequence ID" value="AXC11367.1"/>
    <property type="molecule type" value="Genomic_DNA"/>
</dbReference>
<dbReference type="GO" id="GO:0042777">
    <property type="term" value="P:proton motive force-driven plasma membrane ATP synthesis"/>
    <property type="evidence" value="ECO:0007669"/>
    <property type="project" value="UniProtKB-UniRule"/>
</dbReference>
<keyword evidence="4 11" id="KW-0813">Transport</keyword>
<dbReference type="GO" id="GO:0045259">
    <property type="term" value="C:proton-transporting ATP synthase complex"/>
    <property type="evidence" value="ECO:0007669"/>
    <property type="project" value="UniProtKB-KW"/>
</dbReference>
<feature type="coiled-coil region" evidence="12">
    <location>
        <begin position="249"/>
        <end position="298"/>
    </location>
</feature>
<dbReference type="PROSITE" id="PS00153">
    <property type="entry name" value="ATPASE_GAMMA"/>
    <property type="match status" value="1"/>
</dbReference>
<evidence type="ECO:0000256" key="3">
    <source>
        <dbReference type="ARBA" id="ARBA00007681"/>
    </source>
</evidence>
<dbReference type="PANTHER" id="PTHR11693:SF22">
    <property type="entry name" value="ATP SYNTHASE SUBUNIT GAMMA, MITOCHONDRIAL"/>
    <property type="match status" value="1"/>
</dbReference>
<evidence type="ECO:0000313" key="14">
    <source>
        <dbReference type="EMBL" id="AXC11367.1"/>
    </source>
</evidence>
<dbReference type="Gene3D" id="3.40.1380.10">
    <property type="match status" value="3"/>
</dbReference>
<keyword evidence="7 11" id="KW-0472">Membrane</keyword>
<sequence length="384" mass="42832">MASVLDLKRRIRSVKNTRQITKAMKMVSAARLRRAQERALNSRPYAQMLISMLQSLKRRIELVDPTTGEIRSPLLVTREQKTVLLVVVAGDKGFAGAFNANIFKAANQFIAFEGDRQIDIEPVGRKARDHFRKKYPAAIIEEHVPTEQRGRDSFGERDGGRGVAGEEEEQASRPVERAGQIQVTGDHPGILEKLEFKRIDEISRDIVRRYAREEIDGVYVVYNEFKSVISQRLVVERILPILEIGRQDIAQAQELSKEERERAAEAAASAGITITGLAEESEADAEQAEEEAKKFGTSEVDYIYEQPPAELFASLLPRYVTIQLYHAMLESVAAEHAARMTAMDSASNNASDMIDSYTLAMNRARQAAITKEIIEIVSGAAALS</sequence>
<keyword evidence="15" id="KW-1185">Reference proteome</keyword>
<keyword evidence="5 11" id="KW-0375">Hydrogen ion transport</keyword>
<keyword evidence="11" id="KW-1003">Cell membrane</keyword>
<evidence type="ECO:0000256" key="5">
    <source>
        <dbReference type="ARBA" id="ARBA00022781"/>
    </source>
</evidence>
<evidence type="ECO:0000256" key="10">
    <source>
        <dbReference type="ARBA" id="ARBA00060385"/>
    </source>
</evidence>
<keyword evidence="6 11" id="KW-0406">Ion transport</keyword>
<evidence type="ECO:0000256" key="6">
    <source>
        <dbReference type="ARBA" id="ARBA00023065"/>
    </source>
</evidence>
<dbReference type="FunFam" id="1.10.287.80:FF:000003">
    <property type="entry name" value="ATP synthase gamma chain, chloroplastic"/>
    <property type="match status" value="1"/>
</dbReference>
<evidence type="ECO:0000256" key="4">
    <source>
        <dbReference type="ARBA" id="ARBA00022448"/>
    </source>
</evidence>
<feature type="compositionally biased region" description="Basic and acidic residues" evidence="13">
    <location>
        <begin position="146"/>
        <end position="160"/>
    </location>
</feature>
<dbReference type="PANTHER" id="PTHR11693">
    <property type="entry name" value="ATP SYNTHASE GAMMA CHAIN"/>
    <property type="match status" value="1"/>
</dbReference>
<dbReference type="AlphaFoldDB" id="A0A2Z5FY21"/>
<keyword evidence="12" id="KW-0175">Coiled coil</keyword>
<gene>
    <name evidence="11" type="primary">atpG</name>
    <name evidence="14" type="ORF">ACPOL_2031</name>
</gene>
<dbReference type="KEGG" id="abas:ACPOL_2031"/>
<evidence type="ECO:0000313" key="15">
    <source>
        <dbReference type="Proteomes" id="UP000253606"/>
    </source>
</evidence>
<evidence type="ECO:0000256" key="2">
    <source>
        <dbReference type="ARBA" id="ARBA00004170"/>
    </source>
</evidence>
<keyword evidence="8 11" id="KW-0139">CF(1)</keyword>
<evidence type="ECO:0000256" key="8">
    <source>
        <dbReference type="ARBA" id="ARBA00023196"/>
    </source>
</evidence>